<dbReference type="GO" id="GO:0047617">
    <property type="term" value="F:fatty acyl-CoA hydrolase activity"/>
    <property type="evidence" value="ECO:0007669"/>
    <property type="project" value="TreeGrafter"/>
</dbReference>
<dbReference type="InterPro" id="IPR014166">
    <property type="entry name" value="Tol-Pal_acyl-CoA_thioesterase"/>
</dbReference>
<dbReference type="Pfam" id="PF13279">
    <property type="entry name" value="4HBT_2"/>
    <property type="match status" value="1"/>
</dbReference>
<proteinExistence type="inferred from homology"/>
<dbReference type="InterPro" id="IPR006684">
    <property type="entry name" value="YbgC/YbaW"/>
</dbReference>
<dbReference type="FunFam" id="3.10.129.10:FF:000004">
    <property type="entry name" value="Tol-pal system-associated acyl-CoA thioesterase"/>
    <property type="match status" value="1"/>
</dbReference>
<dbReference type="EC" id="3.1.2.-" evidence="3"/>
<comment type="similarity">
    <text evidence="1">Belongs to the 4-hydroxybenzoyl-CoA thioesterase family.</text>
</comment>
<dbReference type="PANTHER" id="PTHR31793">
    <property type="entry name" value="4-HYDROXYBENZOYL-COA THIOESTERASE FAMILY MEMBER"/>
    <property type="match status" value="1"/>
</dbReference>
<sequence>MNLYTCWVFSQKEVILYRWPFFSSLKSKNSQRYTINDKELGYSEIFIVLNCGIKLQGLSKPFTWPVTVYYEDTDAGGVVYHSNYLKFFERARTEMLRSIGVSQQVLLEQNIGFVVRHMDIDFIQGARLDDSLQVITNIYELKRATLVFCQEIVNPDGKALCKAMVKVACIDNQKMKPKAMPTFILTELTNSDC</sequence>
<dbReference type="SUPFAM" id="SSF54637">
    <property type="entry name" value="Thioesterase/thiol ester dehydrase-isomerase"/>
    <property type="match status" value="1"/>
</dbReference>
<evidence type="ECO:0000313" key="4">
    <source>
        <dbReference type="Proteomes" id="UP000092876"/>
    </source>
</evidence>
<dbReference type="CDD" id="cd00586">
    <property type="entry name" value="4HBT"/>
    <property type="match status" value="1"/>
</dbReference>
<evidence type="ECO:0000313" key="3">
    <source>
        <dbReference type="EMBL" id="SBS63003.1"/>
    </source>
</evidence>
<reference evidence="4" key="1">
    <citation type="submission" date="2016-06" db="EMBL/GenBank/DDBJ databases">
        <authorList>
            <person name="Rodrigo-Torres Lidia"/>
            <person name="Arahal R.David."/>
        </authorList>
    </citation>
    <scope>NUCLEOTIDE SEQUENCE [LARGE SCALE GENOMIC DNA]</scope>
    <source>
        <strain evidence="4">CECT 7223</strain>
    </source>
</reference>
<accession>A0A1C3INM4</accession>
<evidence type="ECO:0000256" key="2">
    <source>
        <dbReference type="ARBA" id="ARBA00022801"/>
    </source>
</evidence>
<dbReference type="InterPro" id="IPR050563">
    <property type="entry name" value="4-hydroxybenzoyl-CoA_TE"/>
</dbReference>
<organism evidence="3 4">
    <name type="scientific">Vibrio atlanticus</name>
    <dbReference type="NCBI Taxonomy" id="693153"/>
    <lineage>
        <taxon>Bacteria</taxon>
        <taxon>Pseudomonadati</taxon>
        <taxon>Pseudomonadota</taxon>
        <taxon>Gammaproteobacteria</taxon>
        <taxon>Vibrionales</taxon>
        <taxon>Vibrionaceae</taxon>
        <taxon>Vibrio</taxon>
    </lineage>
</organism>
<evidence type="ECO:0000256" key="1">
    <source>
        <dbReference type="ARBA" id="ARBA00005953"/>
    </source>
</evidence>
<dbReference type="NCBIfam" id="TIGR02799">
    <property type="entry name" value="thio_ybgC"/>
    <property type="match status" value="1"/>
</dbReference>
<dbReference type="AlphaFoldDB" id="A0A1C3INM4"/>
<protein>
    <submittedName>
        <fullName evidence="3">Acyl-CoA thioester hydrolase YbgC</fullName>
        <ecNumber evidence="3">3.1.2.-</ecNumber>
    </submittedName>
</protein>
<dbReference type="Gene3D" id="3.10.129.10">
    <property type="entry name" value="Hotdog Thioesterase"/>
    <property type="match status" value="1"/>
</dbReference>
<dbReference type="NCBIfam" id="TIGR00051">
    <property type="entry name" value="YbgC/FadM family acyl-CoA thioesterase"/>
    <property type="match status" value="1"/>
</dbReference>
<gene>
    <name evidence="3" type="primary">ybgC_1</name>
    <name evidence="3" type="ORF">VAT7223_01453</name>
</gene>
<dbReference type="InterPro" id="IPR029069">
    <property type="entry name" value="HotDog_dom_sf"/>
</dbReference>
<keyword evidence="2 3" id="KW-0378">Hydrolase</keyword>
<dbReference type="PANTHER" id="PTHR31793:SF37">
    <property type="entry name" value="ACYL-COA THIOESTER HYDROLASE YBGC"/>
    <property type="match status" value="1"/>
</dbReference>
<name>A0A1C3INM4_9VIBR</name>
<dbReference type="EMBL" id="FLQP01000018">
    <property type="protein sequence ID" value="SBS63003.1"/>
    <property type="molecule type" value="Genomic_DNA"/>
</dbReference>
<dbReference type="Proteomes" id="UP000092876">
    <property type="component" value="Unassembled WGS sequence"/>
</dbReference>